<accession>A0AAE3VJY9</accession>
<dbReference type="EMBL" id="JAUSVL010000001">
    <property type="protein sequence ID" value="MDQ0291800.1"/>
    <property type="molecule type" value="Genomic_DNA"/>
</dbReference>
<reference evidence="3" key="1">
    <citation type="submission" date="2023-07" db="EMBL/GenBank/DDBJ databases">
        <title>Genomic Encyclopedia of Type Strains, Phase IV (KMG-IV): sequencing the most valuable type-strain genomes for metagenomic binning, comparative biology and taxonomic classification.</title>
        <authorList>
            <person name="Goeker M."/>
        </authorList>
    </citation>
    <scope>NUCLEOTIDE SEQUENCE</scope>
    <source>
        <strain evidence="3">DSM 24202</strain>
    </source>
</reference>
<dbReference type="SUPFAM" id="SSF54523">
    <property type="entry name" value="Pili subunits"/>
    <property type="match status" value="1"/>
</dbReference>
<name>A0AAE3VJY9_9BACT</name>
<dbReference type="Pfam" id="PF07963">
    <property type="entry name" value="N_methyl"/>
    <property type="match status" value="1"/>
</dbReference>
<evidence type="ECO:0000313" key="3">
    <source>
        <dbReference type="EMBL" id="MDQ0291800.1"/>
    </source>
</evidence>
<feature type="domain" description="DUF1559" evidence="2">
    <location>
        <begin position="35"/>
        <end position="69"/>
    </location>
</feature>
<organism evidence="3 4">
    <name type="scientific">Oligosphaera ethanolica</name>
    <dbReference type="NCBI Taxonomy" id="760260"/>
    <lineage>
        <taxon>Bacteria</taxon>
        <taxon>Pseudomonadati</taxon>
        <taxon>Lentisphaerota</taxon>
        <taxon>Oligosphaeria</taxon>
        <taxon>Oligosphaerales</taxon>
        <taxon>Oligosphaeraceae</taxon>
        <taxon>Oligosphaera</taxon>
    </lineage>
</organism>
<dbReference type="InterPro" id="IPR012902">
    <property type="entry name" value="N_methyl_site"/>
</dbReference>
<evidence type="ECO:0000256" key="1">
    <source>
        <dbReference type="SAM" id="Phobius"/>
    </source>
</evidence>
<sequence>MVTRHRHNAFTLIELLVVIAIIAILAAMLLPALTKAREKARAINCTSNMRNLGQAVIMYAGDADGRLPPTNDWLSYHIIHLCNYLGITPDKVSGSVVGFKNTNTIMHCPSLPTASSSPRWTGSAVNPYYHTTYMPTQRSCAGGIGTAWHMYDSSASKHILCPPLDSLPSNNVLMVEMAWAWNNSASGIDFNRCGQAFGSADHSYTSAHAPNWIHSQSSNFLFVDGHVQMSRYGGDKFDDNYQPK</sequence>
<keyword evidence="1" id="KW-0472">Membrane</keyword>
<dbReference type="AlphaFoldDB" id="A0AAE3VJY9"/>
<evidence type="ECO:0000313" key="4">
    <source>
        <dbReference type="Proteomes" id="UP001238163"/>
    </source>
</evidence>
<evidence type="ECO:0000259" key="2">
    <source>
        <dbReference type="Pfam" id="PF07596"/>
    </source>
</evidence>
<comment type="caution">
    <text evidence="3">The sequence shown here is derived from an EMBL/GenBank/DDBJ whole genome shotgun (WGS) entry which is preliminary data.</text>
</comment>
<dbReference type="InterPro" id="IPR045584">
    <property type="entry name" value="Pilin-like"/>
</dbReference>
<protein>
    <submittedName>
        <fullName evidence="3">Prepilin-type N-terminal cleavage/methylation domain-containing protein/prepilin-type processing-associated H-X9-DG protein</fullName>
    </submittedName>
</protein>
<dbReference type="RefSeq" id="WP_307265116.1">
    <property type="nucleotide sequence ID" value="NZ_JAUSVL010000001.1"/>
</dbReference>
<dbReference type="PANTHER" id="PTHR30093">
    <property type="entry name" value="GENERAL SECRETION PATHWAY PROTEIN G"/>
    <property type="match status" value="1"/>
</dbReference>
<feature type="transmembrane region" description="Helical" evidence="1">
    <location>
        <begin position="12"/>
        <end position="33"/>
    </location>
</feature>
<dbReference type="InterPro" id="IPR011453">
    <property type="entry name" value="DUF1559"/>
</dbReference>
<dbReference type="Pfam" id="PF07596">
    <property type="entry name" value="SBP_bac_10"/>
    <property type="match status" value="1"/>
</dbReference>
<dbReference type="Proteomes" id="UP001238163">
    <property type="component" value="Unassembled WGS sequence"/>
</dbReference>
<dbReference type="PANTHER" id="PTHR30093:SF2">
    <property type="entry name" value="TYPE II SECRETION SYSTEM PROTEIN H"/>
    <property type="match status" value="1"/>
</dbReference>
<dbReference type="Gene3D" id="3.30.700.10">
    <property type="entry name" value="Glycoprotein, Type 4 Pilin"/>
    <property type="match status" value="1"/>
</dbReference>
<proteinExistence type="predicted"/>
<gene>
    <name evidence="3" type="ORF">J3R75_003907</name>
</gene>
<keyword evidence="4" id="KW-1185">Reference proteome</keyword>
<keyword evidence="1" id="KW-1133">Transmembrane helix</keyword>
<keyword evidence="1" id="KW-0812">Transmembrane</keyword>
<dbReference type="NCBIfam" id="TIGR02532">
    <property type="entry name" value="IV_pilin_GFxxxE"/>
    <property type="match status" value="1"/>
</dbReference>